<dbReference type="EMBL" id="JBHSXX010000001">
    <property type="protein sequence ID" value="MFC6870002.1"/>
    <property type="molecule type" value="Genomic_DNA"/>
</dbReference>
<feature type="compositionally biased region" description="Acidic residues" evidence="1">
    <location>
        <begin position="69"/>
        <end position="81"/>
    </location>
</feature>
<evidence type="ECO:0000256" key="2">
    <source>
        <dbReference type="SAM" id="Phobius"/>
    </source>
</evidence>
<feature type="transmembrane region" description="Helical" evidence="2">
    <location>
        <begin position="6"/>
        <end position="27"/>
    </location>
</feature>
<organism evidence="3 4">
    <name type="scientific">Haloechinothrix salitolerans</name>
    <dbReference type="NCBI Taxonomy" id="926830"/>
    <lineage>
        <taxon>Bacteria</taxon>
        <taxon>Bacillati</taxon>
        <taxon>Actinomycetota</taxon>
        <taxon>Actinomycetes</taxon>
        <taxon>Pseudonocardiales</taxon>
        <taxon>Pseudonocardiaceae</taxon>
        <taxon>Haloechinothrix</taxon>
    </lineage>
</organism>
<feature type="compositionally biased region" description="Basic and acidic residues" evidence="1">
    <location>
        <begin position="148"/>
        <end position="164"/>
    </location>
</feature>
<keyword evidence="2" id="KW-0812">Transmembrane</keyword>
<reference evidence="4" key="1">
    <citation type="journal article" date="2019" name="Int. J. Syst. Evol. Microbiol.">
        <title>The Global Catalogue of Microorganisms (GCM) 10K type strain sequencing project: providing services to taxonomists for standard genome sequencing and annotation.</title>
        <authorList>
            <consortium name="The Broad Institute Genomics Platform"/>
            <consortium name="The Broad Institute Genome Sequencing Center for Infectious Disease"/>
            <person name="Wu L."/>
            <person name="Ma J."/>
        </authorList>
    </citation>
    <scope>NUCLEOTIDE SEQUENCE [LARGE SCALE GENOMIC DNA]</scope>
    <source>
        <strain evidence="4">KCTC 32255</strain>
    </source>
</reference>
<keyword evidence="2" id="KW-0472">Membrane</keyword>
<dbReference type="Proteomes" id="UP001596337">
    <property type="component" value="Unassembled WGS sequence"/>
</dbReference>
<dbReference type="RefSeq" id="WP_345394008.1">
    <property type="nucleotide sequence ID" value="NZ_BAABLA010000021.1"/>
</dbReference>
<feature type="region of interest" description="Disordered" evidence="1">
    <location>
        <begin position="132"/>
        <end position="164"/>
    </location>
</feature>
<proteinExistence type="predicted"/>
<evidence type="ECO:0000313" key="4">
    <source>
        <dbReference type="Proteomes" id="UP001596337"/>
    </source>
</evidence>
<gene>
    <name evidence="3" type="ORF">ACFQGD_22940</name>
</gene>
<keyword evidence="2" id="KW-1133">Transmembrane helix</keyword>
<name>A0ABW2C667_9PSEU</name>
<feature type="region of interest" description="Disordered" evidence="1">
    <location>
        <begin position="56"/>
        <end position="88"/>
    </location>
</feature>
<evidence type="ECO:0000256" key="1">
    <source>
        <dbReference type="SAM" id="MobiDB-lite"/>
    </source>
</evidence>
<comment type="caution">
    <text evidence="3">The sequence shown here is derived from an EMBL/GenBank/DDBJ whole genome shotgun (WGS) entry which is preliminary data.</text>
</comment>
<evidence type="ECO:0000313" key="3">
    <source>
        <dbReference type="EMBL" id="MFC6870002.1"/>
    </source>
</evidence>
<keyword evidence="4" id="KW-1185">Reference proteome</keyword>
<accession>A0ABW2C667</accession>
<sequence>MVSSLVLIGAILVAVLAGFYGGLLWTARPFRSARSNYDSHFSASAVIERVNAEYESEDQGDYPVADAPEWLDEDSGESEPDPVERTERIVPVDVQLYGGAHDSNPGLFRYNLSVPSPARVPDAERTTELPVVGPLVPDARPGHGVPPMRERSTGRHALIEGGRR</sequence>
<protein>
    <submittedName>
        <fullName evidence="3">Uncharacterized protein</fullName>
    </submittedName>
</protein>